<keyword evidence="2" id="KW-0472">Membrane</keyword>
<reference evidence="3" key="1">
    <citation type="submission" date="2018-02" db="EMBL/GenBank/DDBJ databases">
        <authorList>
            <person name="Cohen D.B."/>
            <person name="Kent A.D."/>
        </authorList>
    </citation>
    <scope>NUCLEOTIDE SEQUENCE</scope>
</reference>
<gene>
    <name evidence="3" type="ORF">FSB_LOCUS51327</name>
</gene>
<organism evidence="3">
    <name type="scientific">Fagus sylvatica</name>
    <name type="common">Beechnut</name>
    <dbReference type="NCBI Taxonomy" id="28930"/>
    <lineage>
        <taxon>Eukaryota</taxon>
        <taxon>Viridiplantae</taxon>
        <taxon>Streptophyta</taxon>
        <taxon>Embryophyta</taxon>
        <taxon>Tracheophyta</taxon>
        <taxon>Spermatophyta</taxon>
        <taxon>Magnoliopsida</taxon>
        <taxon>eudicotyledons</taxon>
        <taxon>Gunneridae</taxon>
        <taxon>Pentapetalae</taxon>
        <taxon>rosids</taxon>
        <taxon>fabids</taxon>
        <taxon>Fagales</taxon>
        <taxon>Fagaceae</taxon>
        <taxon>Fagus</taxon>
    </lineage>
</organism>
<evidence type="ECO:0000313" key="3">
    <source>
        <dbReference type="EMBL" id="SPD23445.1"/>
    </source>
</evidence>
<feature type="region of interest" description="Disordered" evidence="1">
    <location>
        <begin position="31"/>
        <end position="64"/>
    </location>
</feature>
<keyword evidence="2" id="KW-0812">Transmembrane</keyword>
<dbReference type="AlphaFoldDB" id="A0A2N9IGL0"/>
<sequence>MPRDTVWLLPLWKLSHVGEVPLSLSLTFPNPTPASSTPQPQSSTPPSTPITVNPNSNPPQSQSQLPINHSLNLNLNFNLNINLSSYTCLHHHRLRWPWVMGGWVECHGLWLPAWVVVVVVGCGFWRGCGCFCRGGFVIVGVALCLARSKVVESSAMGCGYRCGLLLLAWVVVFGVGVVVVAVVGCFCHG</sequence>
<accession>A0A2N9IGL0</accession>
<evidence type="ECO:0000256" key="2">
    <source>
        <dbReference type="SAM" id="Phobius"/>
    </source>
</evidence>
<evidence type="ECO:0000256" key="1">
    <source>
        <dbReference type="SAM" id="MobiDB-lite"/>
    </source>
</evidence>
<feature type="transmembrane region" description="Helical" evidence="2">
    <location>
        <begin position="164"/>
        <end position="187"/>
    </location>
</feature>
<proteinExistence type="predicted"/>
<keyword evidence="2" id="KW-1133">Transmembrane helix</keyword>
<evidence type="ECO:0008006" key="4">
    <source>
        <dbReference type="Google" id="ProtNLM"/>
    </source>
</evidence>
<protein>
    <recommendedName>
        <fullName evidence="4">Transmembrane protein</fullName>
    </recommendedName>
</protein>
<dbReference type="EMBL" id="OIVN01005650">
    <property type="protein sequence ID" value="SPD23445.1"/>
    <property type="molecule type" value="Genomic_DNA"/>
</dbReference>
<name>A0A2N9IGL0_FAGSY</name>
<feature type="compositionally biased region" description="Low complexity" evidence="1">
    <location>
        <begin position="33"/>
        <end position="64"/>
    </location>
</feature>